<proteinExistence type="predicted"/>
<dbReference type="GO" id="GO:0007234">
    <property type="term" value="P:osmosensory signaling via phosphorelay pathway"/>
    <property type="evidence" value="ECO:0007669"/>
    <property type="project" value="TreeGrafter"/>
</dbReference>
<dbReference type="CDD" id="cd00075">
    <property type="entry name" value="HATPase"/>
    <property type="match status" value="1"/>
</dbReference>
<evidence type="ECO:0000256" key="3">
    <source>
        <dbReference type="ARBA" id="ARBA00022553"/>
    </source>
</evidence>
<dbReference type="GO" id="GO:0000155">
    <property type="term" value="F:phosphorelay sensor kinase activity"/>
    <property type="evidence" value="ECO:0007669"/>
    <property type="project" value="InterPro"/>
</dbReference>
<keyword evidence="7" id="KW-0067">ATP-binding</keyword>
<reference evidence="11" key="1">
    <citation type="submission" date="2018-05" db="EMBL/GenBank/DDBJ databases">
        <authorList>
            <person name="Lanie J.A."/>
            <person name="Ng W.-L."/>
            <person name="Kazmierczak K.M."/>
            <person name="Andrzejewski T.M."/>
            <person name="Davidsen T.M."/>
            <person name="Wayne K.J."/>
            <person name="Tettelin H."/>
            <person name="Glass J.I."/>
            <person name="Rusch D."/>
            <person name="Podicherti R."/>
            <person name="Tsui H.-C.T."/>
            <person name="Winkler M.E."/>
        </authorList>
    </citation>
    <scope>NUCLEOTIDE SEQUENCE</scope>
</reference>
<dbReference type="GO" id="GO:0030295">
    <property type="term" value="F:protein kinase activator activity"/>
    <property type="evidence" value="ECO:0007669"/>
    <property type="project" value="TreeGrafter"/>
</dbReference>
<dbReference type="PRINTS" id="PR00344">
    <property type="entry name" value="BCTRLSENSOR"/>
</dbReference>
<keyword evidence="4" id="KW-0808">Transferase</keyword>
<feature type="domain" description="Histidine kinase" evidence="10">
    <location>
        <begin position="125"/>
        <end position="335"/>
    </location>
</feature>
<evidence type="ECO:0000256" key="1">
    <source>
        <dbReference type="ARBA" id="ARBA00000085"/>
    </source>
</evidence>
<dbReference type="InterPro" id="IPR036890">
    <property type="entry name" value="HATPase_C_sf"/>
</dbReference>
<dbReference type="GO" id="GO:0000156">
    <property type="term" value="F:phosphorelay response regulator activity"/>
    <property type="evidence" value="ECO:0007669"/>
    <property type="project" value="TreeGrafter"/>
</dbReference>
<evidence type="ECO:0000256" key="7">
    <source>
        <dbReference type="ARBA" id="ARBA00022840"/>
    </source>
</evidence>
<dbReference type="Pfam" id="PF00512">
    <property type="entry name" value="HisKA"/>
    <property type="match status" value="1"/>
</dbReference>
<evidence type="ECO:0000256" key="6">
    <source>
        <dbReference type="ARBA" id="ARBA00022777"/>
    </source>
</evidence>
<dbReference type="InterPro" id="IPR003594">
    <property type="entry name" value="HATPase_dom"/>
</dbReference>
<keyword evidence="6" id="KW-0418">Kinase</keyword>
<evidence type="ECO:0000259" key="10">
    <source>
        <dbReference type="PROSITE" id="PS50109"/>
    </source>
</evidence>
<dbReference type="AlphaFoldDB" id="A0A382FQP2"/>
<dbReference type="EMBL" id="UINC01050911">
    <property type="protein sequence ID" value="SVB64437.1"/>
    <property type="molecule type" value="Genomic_DNA"/>
</dbReference>
<comment type="catalytic activity">
    <reaction evidence="1">
        <text>ATP + protein L-histidine = ADP + protein N-phospho-L-histidine.</text>
        <dbReference type="EC" id="2.7.13.3"/>
    </reaction>
</comment>
<dbReference type="SMART" id="SM00387">
    <property type="entry name" value="HATPase_c"/>
    <property type="match status" value="1"/>
</dbReference>
<protein>
    <recommendedName>
        <fullName evidence="2">histidine kinase</fullName>
        <ecNumber evidence="2">2.7.13.3</ecNumber>
    </recommendedName>
</protein>
<organism evidence="11">
    <name type="scientific">marine metagenome</name>
    <dbReference type="NCBI Taxonomy" id="408172"/>
    <lineage>
        <taxon>unclassified sequences</taxon>
        <taxon>metagenomes</taxon>
        <taxon>ecological metagenomes</taxon>
    </lineage>
</organism>
<dbReference type="PANTHER" id="PTHR42878:SF7">
    <property type="entry name" value="SENSOR HISTIDINE KINASE GLRK"/>
    <property type="match status" value="1"/>
</dbReference>
<dbReference type="InterPro" id="IPR004358">
    <property type="entry name" value="Sig_transdc_His_kin-like_C"/>
</dbReference>
<dbReference type="SMART" id="SM00388">
    <property type="entry name" value="HisKA"/>
    <property type="match status" value="1"/>
</dbReference>
<dbReference type="Gene3D" id="3.30.565.10">
    <property type="entry name" value="Histidine kinase-like ATPase, C-terminal domain"/>
    <property type="match status" value="1"/>
</dbReference>
<keyword evidence="8" id="KW-0902">Two-component regulatory system</keyword>
<dbReference type="InterPro" id="IPR003661">
    <property type="entry name" value="HisK_dim/P_dom"/>
</dbReference>
<dbReference type="InterPro" id="IPR036097">
    <property type="entry name" value="HisK_dim/P_sf"/>
</dbReference>
<dbReference type="SUPFAM" id="SSF47384">
    <property type="entry name" value="Homodimeric domain of signal transducing histidine kinase"/>
    <property type="match status" value="1"/>
</dbReference>
<evidence type="ECO:0000256" key="2">
    <source>
        <dbReference type="ARBA" id="ARBA00012438"/>
    </source>
</evidence>
<dbReference type="CDD" id="cd00082">
    <property type="entry name" value="HisKA"/>
    <property type="match status" value="1"/>
</dbReference>
<keyword evidence="3" id="KW-0597">Phosphoprotein</keyword>
<dbReference type="Pfam" id="PF02518">
    <property type="entry name" value="HATPase_c"/>
    <property type="match status" value="1"/>
</dbReference>
<dbReference type="Gene3D" id="1.10.287.130">
    <property type="match status" value="1"/>
</dbReference>
<keyword evidence="5" id="KW-0547">Nucleotide-binding</keyword>
<evidence type="ECO:0000313" key="11">
    <source>
        <dbReference type="EMBL" id="SVB64437.1"/>
    </source>
</evidence>
<dbReference type="PANTHER" id="PTHR42878">
    <property type="entry name" value="TWO-COMPONENT HISTIDINE KINASE"/>
    <property type="match status" value="1"/>
</dbReference>
<evidence type="ECO:0000256" key="4">
    <source>
        <dbReference type="ARBA" id="ARBA00022679"/>
    </source>
</evidence>
<dbReference type="PROSITE" id="PS50109">
    <property type="entry name" value="HIS_KIN"/>
    <property type="match status" value="1"/>
</dbReference>
<dbReference type="InterPro" id="IPR005467">
    <property type="entry name" value="His_kinase_dom"/>
</dbReference>
<sequence>MSVFVSIKLNRPILAITQRAKRQIKGKQPHFGLLERPITKEILALSASVAEMVTELQRRAQQAHDTAKQLEIREKEARKLVAQLEHREREALVLVDQLEQREREALETAYERNQQTVYARDLSYQVTHAFKTPITGIKGATSLLKDGFQSMSDVDREHFLRIVEQDTQKLERLVERLLELAKADYLEINKKDLINPAVTLNAIKDQYRYRRLSITILEDALTINMSEDVFENVIIDVIDNAYQHGGENTKVDIELSIPRTDPNFVRILVSDNGNGISPGNSVKIFQHFFSTGKGIENSGLGLSIVSALLRRHGGSIALLPSETGAHFQIDIPLIS</sequence>
<evidence type="ECO:0000256" key="8">
    <source>
        <dbReference type="ARBA" id="ARBA00023012"/>
    </source>
</evidence>
<dbReference type="SUPFAM" id="SSF55874">
    <property type="entry name" value="ATPase domain of HSP90 chaperone/DNA topoisomerase II/histidine kinase"/>
    <property type="match status" value="1"/>
</dbReference>
<dbReference type="EC" id="2.7.13.3" evidence="2"/>
<evidence type="ECO:0000256" key="5">
    <source>
        <dbReference type="ARBA" id="ARBA00022741"/>
    </source>
</evidence>
<accession>A0A382FQP2</accession>
<evidence type="ECO:0000256" key="9">
    <source>
        <dbReference type="SAM" id="Coils"/>
    </source>
</evidence>
<feature type="coiled-coil region" evidence="9">
    <location>
        <begin position="53"/>
        <end position="101"/>
    </location>
</feature>
<dbReference type="GO" id="GO:0005524">
    <property type="term" value="F:ATP binding"/>
    <property type="evidence" value="ECO:0007669"/>
    <property type="project" value="UniProtKB-KW"/>
</dbReference>
<name>A0A382FQP2_9ZZZZ</name>
<gene>
    <name evidence="11" type="ORF">METZ01_LOCUS217291</name>
</gene>
<dbReference type="InterPro" id="IPR050351">
    <property type="entry name" value="BphY/WalK/GraS-like"/>
</dbReference>
<keyword evidence="9" id="KW-0175">Coiled coil</keyword>